<protein>
    <submittedName>
        <fullName evidence="2">7372_t:CDS:1</fullName>
    </submittedName>
</protein>
<feature type="non-terminal residue" evidence="2">
    <location>
        <position position="43"/>
    </location>
</feature>
<dbReference type="AlphaFoldDB" id="A0A9N9PHB7"/>
<feature type="compositionally biased region" description="Polar residues" evidence="1">
    <location>
        <begin position="1"/>
        <end position="12"/>
    </location>
</feature>
<gene>
    <name evidence="2" type="ORF">CPELLU_LOCUS19621</name>
</gene>
<evidence type="ECO:0000256" key="1">
    <source>
        <dbReference type="SAM" id="MobiDB-lite"/>
    </source>
</evidence>
<organism evidence="2 3">
    <name type="scientific">Cetraspora pellucida</name>
    <dbReference type="NCBI Taxonomy" id="1433469"/>
    <lineage>
        <taxon>Eukaryota</taxon>
        <taxon>Fungi</taxon>
        <taxon>Fungi incertae sedis</taxon>
        <taxon>Mucoromycota</taxon>
        <taxon>Glomeromycotina</taxon>
        <taxon>Glomeromycetes</taxon>
        <taxon>Diversisporales</taxon>
        <taxon>Gigasporaceae</taxon>
        <taxon>Cetraspora</taxon>
    </lineage>
</organism>
<name>A0A9N9PHB7_9GLOM</name>
<feature type="non-terminal residue" evidence="2">
    <location>
        <position position="1"/>
    </location>
</feature>
<sequence length="43" mass="4754">KTRQSPTLQTGTTERKLNETIKKLPTSKATGPHGISNEILKHL</sequence>
<proteinExistence type="predicted"/>
<dbReference type="OrthoDB" id="2342540at2759"/>
<dbReference type="Proteomes" id="UP000789759">
    <property type="component" value="Unassembled WGS sequence"/>
</dbReference>
<keyword evidence="3" id="KW-1185">Reference proteome</keyword>
<accession>A0A9N9PHB7</accession>
<reference evidence="2" key="1">
    <citation type="submission" date="2021-06" db="EMBL/GenBank/DDBJ databases">
        <authorList>
            <person name="Kallberg Y."/>
            <person name="Tangrot J."/>
            <person name="Rosling A."/>
        </authorList>
    </citation>
    <scope>NUCLEOTIDE SEQUENCE</scope>
    <source>
        <strain evidence="2">FL966</strain>
    </source>
</reference>
<evidence type="ECO:0000313" key="2">
    <source>
        <dbReference type="EMBL" id="CAG8820272.1"/>
    </source>
</evidence>
<feature type="compositionally biased region" description="Basic and acidic residues" evidence="1">
    <location>
        <begin position="13"/>
        <end position="22"/>
    </location>
</feature>
<comment type="caution">
    <text evidence="2">The sequence shown here is derived from an EMBL/GenBank/DDBJ whole genome shotgun (WGS) entry which is preliminary data.</text>
</comment>
<evidence type="ECO:0000313" key="3">
    <source>
        <dbReference type="Proteomes" id="UP000789759"/>
    </source>
</evidence>
<feature type="region of interest" description="Disordered" evidence="1">
    <location>
        <begin position="1"/>
        <end position="43"/>
    </location>
</feature>
<dbReference type="EMBL" id="CAJVQA010049016">
    <property type="protein sequence ID" value="CAG8820272.1"/>
    <property type="molecule type" value="Genomic_DNA"/>
</dbReference>